<dbReference type="EC" id="2.7.13.3" evidence="3"/>
<dbReference type="SMART" id="SM00387">
    <property type="entry name" value="HATPase_c"/>
    <property type="match status" value="1"/>
</dbReference>
<dbReference type="InterPro" id="IPR036097">
    <property type="entry name" value="HisK_dim/P_sf"/>
</dbReference>
<keyword evidence="7" id="KW-0902">Two-component regulatory system</keyword>
<protein>
    <recommendedName>
        <fullName evidence="3">histidine kinase</fullName>
        <ecNumber evidence="3">2.7.13.3</ecNumber>
    </recommendedName>
</protein>
<dbReference type="CDD" id="cd00156">
    <property type="entry name" value="REC"/>
    <property type="match status" value="2"/>
</dbReference>
<dbReference type="InterPro" id="IPR011006">
    <property type="entry name" value="CheY-like_superfamily"/>
</dbReference>
<dbReference type="Gene3D" id="3.40.50.2300">
    <property type="match status" value="2"/>
</dbReference>
<dbReference type="SUPFAM" id="SSF47384">
    <property type="entry name" value="Homodimeric domain of signal transducing histidine kinase"/>
    <property type="match status" value="1"/>
</dbReference>
<feature type="domain" description="Histidine kinase" evidence="11">
    <location>
        <begin position="295"/>
        <end position="515"/>
    </location>
</feature>
<evidence type="ECO:0000256" key="3">
    <source>
        <dbReference type="ARBA" id="ARBA00012438"/>
    </source>
</evidence>
<dbReference type="GO" id="GO:0016301">
    <property type="term" value="F:kinase activity"/>
    <property type="evidence" value="ECO:0007669"/>
    <property type="project" value="UniProtKB-KW"/>
</dbReference>
<evidence type="ECO:0000259" key="13">
    <source>
        <dbReference type="PROSITE" id="PS50885"/>
    </source>
</evidence>
<sequence length="791" mass="88831">MKRGSVRRTMITIAAIILSLMTGLNIIGVVERSMLNNDIEYVIDLEDAERLAREISLYTQYQAHALDAYALGEVEEREHYTRYRQAFDDKRLELEQFFKNIQPNTETKTAFENVQKLSADYEDAGIAYLAQIDLRLQESAPTRSAAELYAWEVLDERADQLDQATQVLSDIIDEQSEALEAGITKQNGRMIVALIGRSLAILVLLSLFVYYLLGRVGNQFKLVRDGAQRFADGDFTTDIPIRRYDEVGRLAAMFNTMAQTIRGQIERLEQAKDHAQRLQFVAEEANRAKSNFLANMSHELRTPLNAIIGYSEILQEECEDLGQTAMIEDLDRIRLSGRHLLTLINDILDLAKIESGKVEILPEEISLPQLLHDVRSTVDPMIIKNENRLVIESAAGLLTMISDETRLRQILVNLLSNAAKFTEHGRITLRVQPSEEEGWIDFSVHDNGIGMSNAQLSRLFQPFTQADASTTRKYGGTGLGLALSRRLAQLLGGDIRVQSELGVGSIFSVHLPQSVIDMAPVSLFDEAPIIISEANNNQPKVLIIDDDRNVHHLLSRTLKREGWSVLSAFDGESGLAMVRNHHPTAILLDVLLPGHVNGWEILAEIKADPKIATIPVIMHTIVAEPNQGVSFGVYDYLIKPVDRGQLLRTLRSCIDPQNAKTQLVLVVDDDHDSRAMLRRMLEGAGWKVYEAANGREALGALHSRPFGAMILDLMMPEMDGFETIAALQELEQFRDLPIIVVSAKELTEAERQQLEETVERVVSKGNVRREEILALVREQVRRRVEQPPTTT</sequence>
<dbReference type="Pfam" id="PF00672">
    <property type="entry name" value="HAMP"/>
    <property type="match status" value="1"/>
</dbReference>
<dbReference type="InterPro" id="IPR001789">
    <property type="entry name" value="Sig_transdc_resp-reg_receiver"/>
</dbReference>
<feature type="coiled-coil region" evidence="9">
    <location>
        <begin position="258"/>
        <end position="288"/>
    </location>
</feature>
<feature type="modified residue" description="4-aspartylphosphate" evidence="8">
    <location>
        <position position="712"/>
    </location>
</feature>
<dbReference type="InterPro" id="IPR003594">
    <property type="entry name" value="HATPase_dom"/>
</dbReference>
<feature type="domain" description="Response regulatory" evidence="12">
    <location>
        <begin position="663"/>
        <end position="779"/>
    </location>
</feature>
<dbReference type="InterPro" id="IPR005467">
    <property type="entry name" value="His_kinase_dom"/>
</dbReference>
<feature type="domain" description="HAMP" evidence="13">
    <location>
        <begin position="214"/>
        <end position="266"/>
    </location>
</feature>
<evidence type="ECO:0000313" key="14">
    <source>
        <dbReference type="EMBL" id="GAA5529957.1"/>
    </source>
</evidence>
<comment type="caution">
    <text evidence="14">The sequence shown here is derived from an EMBL/GenBank/DDBJ whole genome shotgun (WGS) entry which is preliminary data.</text>
</comment>
<evidence type="ECO:0000256" key="10">
    <source>
        <dbReference type="SAM" id="Phobius"/>
    </source>
</evidence>
<reference evidence="14 15" key="1">
    <citation type="submission" date="2024-02" db="EMBL/GenBank/DDBJ databases">
        <title>Herpetosiphon gulosus NBRC 112829.</title>
        <authorList>
            <person name="Ichikawa N."/>
            <person name="Katano-Makiyama Y."/>
            <person name="Hidaka K."/>
        </authorList>
    </citation>
    <scope>NUCLEOTIDE SEQUENCE [LARGE SCALE GENOMIC DNA]</scope>
    <source>
        <strain evidence="14 15">NBRC 112829</strain>
    </source>
</reference>
<dbReference type="InterPro" id="IPR003660">
    <property type="entry name" value="HAMP_dom"/>
</dbReference>
<dbReference type="CDD" id="cd00082">
    <property type="entry name" value="HisKA"/>
    <property type="match status" value="1"/>
</dbReference>
<dbReference type="PANTHER" id="PTHR43047">
    <property type="entry name" value="TWO-COMPONENT HISTIDINE PROTEIN KINASE"/>
    <property type="match status" value="1"/>
</dbReference>
<dbReference type="PANTHER" id="PTHR43047:SF72">
    <property type="entry name" value="OSMOSENSING HISTIDINE PROTEIN KINASE SLN1"/>
    <property type="match status" value="1"/>
</dbReference>
<gene>
    <name evidence="14" type="primary">rcsC_31</name>
    <name evidence="14" type="ORF">Hgul01_03771</name>
</gene>
<dbReference type="SMART" id="SM00448">
    <property type="entry name" value="REC"/>
    <property type="match status" value="2"/>
</dbReference>
<evidence type="ECO:0000256" key="8">
    <source>
        <dbReference type="PROSITE-ProRule" id="PRU00169"/>
    </source>
</evidence>
<dbReference type="Proteomes" id="UP001428290">
    <property type="component" value="Unassembled WGS sequence"/>
</dbReference>
<dbReference type="InterPro" id="IPR036890">
    <property type="entry name" value="HATPase_C_sf"/>
</dbReference>
<dbReference type="Gene3D" id="1.10.287.130">
    <property type="match status" value="1"/>
</dbReference>
<dbReference type="PROSITE" id="PS50885">
    <property type="entry name" value="HAMP"/>
    <property type="match status" value="1"/>
</dbReference>
<evidence type="ECO:0000256" key="6">
    <source>
        <dbReference type="ARBA" id="ARBA00022777"/>
    </source>
</evidence>
<dbReference type="Pfam" id="PF00512">
    <property type="entry name" value="HisKA"/>
    <property type="match status" value="1"/>
</dbReference>
<evidence type="ECO:0000256" key="5">
    <source>
        <dbReference type="ARBA" id="ARBA00022679"/>
    </source>
</evidence>
<name>A0ABP9X3G8_9CHLR</name>
<keyword evidence="5" id="KW-0808">Transferase</keyword>
<dbReference type="InterPro" id="IPR003661">
    <property type="entry name" value="HisK_dim/P_dom"/>
</dbReference>
<dbReference type="SMART" id="SM00304">
    <property type="entry name" value="HAMP"/>
    <property type="match status" value="1"/>
</dbReference>
<dbReference type="Pfam" id="PF00072">
    <property type="entry name" value="Response_reg"/>
    <property type="match status" value="2"/>
</dbReference>
<comment type="subcellular location">
    <subcellularLocation>
        <location evidence="2">Membrane</location>
    </subcellularLocation>
</comment>
<dbReference type="Pfam" id="PF02518">
    <property type="entry name" value="HATPase_c"/>
    <property type="match status" value="1"/>
</dbReference>
<dbReference type="RefSeq" id="WP_345723547.1">
    <property type="nucleotide sequence ID" value="NZ_BAABRU010000014.1"/>
</dbReference>
<evidence type="ECO:0000256" key="1">
    <source>
        <dbReference type="ARBA" id="ARBA00000085"/>
    </source>
</evidence>
<keyword evidence="10" id="KW-0472">Membrane</keyword>
<evidence type="ECO:0000259" key="11">
    <source>
        <dbReference type="PROSITE" id="PS50109"/>
    </source>
</evidence>
<evidence type="ECO:0000313" key="15">
    <source>
        <dbReference type="Proteomes" id="UP001428290"/>
    </source>
</evidence>
<dbReference type="SUPFAM" id="SSF55874">
    <property type="entry name" value="ATPase domain of HSP90 chaperone/DNA topoisomerase II/histidine kinase"/>
    <property type="match status" value="1"/>
</dbReference>
<evidence type="ECO:0000259" key="12">
    <source>
        <dbReference type="PROSITE" id="PS50110"/>
    </source>
</evidence>
<dbReference type="Gene3D" id="3.30.565.10">
    <property type="entry name" value="Histidine kinase-like ATPase, C-terminal domain"/>
    <property type="match status" value="1"/>
</dbReference>
<dbReference type="PRINTS" id="PR00344">
    <property type="entry name" value="BCTRLSENSOR"/>
</dbReference>
<dbReference type="PROSITE" id="PS50110">
    <property type="entry name" value="RESPONSE_REGULATORY"/>
    <property type="match status" value="2"/>
</dbReference>
<dbReference type="SUPFAM" id="SSF158472">
    <property type="entry name" value="HAMP domain-like"/>
    <property type="match status" value="1"/>
</dbReference>
<accession>A0ABP9X3G8</accession>
<evidence type="ECO:0000256" key="9">
    <source>
        <dbReference type="SAM" id="Coils"/>
    </source>
</evidence>
<dbReference type="SUPFAM" id="SSF52172">
    <property type="entry name" value="CheY-like"/>
    <property type="match status" value="2"/>
</dbReference>
<keyword evidence="6 14" id="KW-0418">Kinase</keyword>
<dbReference type="SMART" id="SM00388">
    <property type="entry name" value="HisKA"/>
    <property type="match status" value="1"/>
</dbReference>
<evidence type="ECO:0000256" key="4">
    <source>
        <dbReference type="ARBA" id="ARBA00022553"/>
    </source>
</evidence>
<feature type="domain" description="Response regulatory" evidence="12">
    <location>
        <begin position="540"/>
        <end position="654"/>
    </location>
</feature>
<feature type="transmembrane region" description="Helical" evidence="10">
    <location>
        <begin position="12"/>
        <end position="30"/>
    </location>
</feature>
<evidence type="ECO:0000256" key="7">
    <source>
        <dbReference type="ARBA" id="ARBA00023012"/>
    </source>
</evidence>
<dbReference type="Gene3D" id="6.10.340.10">
    <property type="match status" value="1"/>
</dbReference>
<keyword evidence="9" id="KW-0175">Coiled coil</keyword>
<evidence type="ECO:0000256" key="2">
    <source>
        <dbReference type="ARBA" id="ARBA00004370"/>
    </source>
</evidence>
<proteinExistence type="predicted"/>
<dbReference type="CDD" id="cd16922">
    <property type="entry name" value="HATPase_EvgS-ArcB-TorS-like"/>
    <property type="match status" value="1"/>
</dbReference>
<keyword evidence="10" id="KW-1133">Transmembrane helix</keyword>
<dbReference type="CDD" id="cd06225">
    <property type="entry name" value="HAMP"/>
    <property type="match status" value="1"/>
</dbReference>
<feature type="transmembrane region" description="Helical" evidence="10">
    <location>
        <begin position="191"/>
        <end position="213"/>
    </location>
</feature>
<keyword evidence="15" id="KW-1185">Reference proteome</keyword>
<dbReference type="InterPro" id="IPR004358">
    <property type="entry name" value="Sig_transdc_His_kin-like_C"/>
</dbReference>
<keyword evidence="4 8" id="KW-0597">Phosphoprotein</keyword>
<dbReference type="PROSITE" id="PS50109">
    <property type="entry name" value="HIS_KIN"/>
    <property type="match status" value="1"/>
</dbReference>
<feature type="modified residue" description="4-aspartylphosphate" evidence="8">
    <location>
        <position position="589"/>
    </location>
</feature>
<dbReference type="EMBL" id="BAABRU010000014">
    <property type="protein sequence ID" value="GAA5529957.1"/>
    <property type="molecule type" value="Genomic_DNA"/>
</dbReference>
<comment type="catalytic activity">
    <reaction evidence="1">
        <text>ATP + protein L-histidine = ADP + protein N-phospho-L-histidine.</text>
        <dbReference type="EC" id="2.7.13.3"/>
    </reaction>
</comment>
<keyword evidence="10" id="KW-0812">Transmembrane</keyword>
<organism evidence="14 15">
    <name type="scientific">Herpetosiphon gulosus</name>
    <dbReference type="NCBI Taxonomy" id="1973496"/>
    <lineage>
        <taxon>Bacteria</taxon>
        <taxon>Bacillati</taxon>
        <taxon>Chloroflexota</taxon>
        <taxon>Chloroflexia</taxon>
        <taxon>Herpetosiphonales</taxon>
        <taxon>Herpetosiphonaceae</taxon>
        <taxon>Herpetosiphon</taxon>
    </lineage>
</organism>